<sequence length="443" mass="45833">MKKLIIAGFAIAALGLTSCSDDDDATNEPIASCTDGIRNGNETGVDCGGPCADCDEDPGETPGGETPQDEDLSGLLTEDFTLTNDLIWEINGKFVVGNGATLTIEPGTIIKGREGTGSLASALIVARGGKIMAEGTAEEPIIFTSINDNIEVGQKQGSNLDENDRGLWGGVLILGNAPSSFEGDSEESQIEGIPADDDYGRYGGDVADDNSGVFKYVSIRHGGALIGSGNEINGLTLGGVGSGTVIDHIEVVGNVDDGVEWFGGTVNSSNIVVFAGGDDGLDIDQAYSGTISNAVVIQGAESDHGLEIDGPEGTLEGSFTIEDLTLIGYADSPSGEMASFRDGATGSLNNVLAMGFNSTQDVDLDGQNTADSYADGNIILSNWEIVLPEGVESVSSIFVDTTESTDFSSDATEFATAIDRDQETVGADLSVFEWTYASFKGAF</sequence>
<evidence type="ECO:0008006" key="3">
    <source>
        <dbReference type="Google" id="ProtNLM"/>
    </source>
</evidence>
<organism evidence="1 2">
    <name type="scientific">Autumnicola patrickiae</name>
    <dbReference type="NCBI Taxonomy" id="3075591"/>
    <lineage>
        <taxon>Bacteria</taxon>
        <taxon>Pseudomonadati</taxon>
        <taxon>Bacteroidota</taxon>
        <taxon>Flavobacteriia</taxon>
        <taxon>Flavobacteriales</taxon>
        <taxon>Flavobacteriaceae</taxon>
        <taxon>Autumnicola</taxon>
    </lineage>
</organism>
<dbReference type="PANTHER" id="PTHR41339">
    <property type="entry name" value="LIPL48"/>
    <property type="match status" value="1"/>
</dbReference>
<dbReference type="PANTHER" id="PTHR41339:SF1">
    <property type="entry name" value="SECRETED PROTEIN"/>
    <property type="match status" value="1"/>
</dbReference>
<proteinExistence type="predicted"/>
<evidence type="ECO:0000313" key="1">
    <source>
        <dbReference type="EMBL" id="MDT0690706.1"/>
    </source>
</evidence>
<keyword evidence="2" id="KW-1185">Reference proteome</keyword>
<dbReference type="PROSITE" id="PS51257">
    <property type="entry name" value="PROKAR_LIPOPROTEIN"/>
    <property type="match status" value="1"/>
</dbReference>
<dbReference type="SUPFAM" id="SSF51126">
    <property type="entry name" value="Pectin lyase-like"/>
    <property type="match status" value="1"/>
</dbReference>
<dbReference type="InterPro" id="IPR011050">
    <property type="entry name" value="Pectin_lyase_fold/virulence"/>
</dbReference>
<name>A0ABU3E415_9FLAO</name>
<comment type="caution">
    <text evidence="1">The sequence shown here is derived from an EMBL/GenBank/DDBJ whole genome shotgun (WGS) entry which is preliminary data.</text>
</comment>
<reference evidence="1 2" key="1">
    <citation type="submission" date="2023-09" db="EMBL/GenBank/DDBJ databases">
        <authorList>
            <person name="Rey-Velasco X."/>
        </authorList>
    </citation>
    <scope>NUCLEOTIDE SEQUENCE [LARGE SCALE GENOMIC DNA]</scope>
    <source>
        <strain evidence="1 2">F188</strain>
    </source>
</reference>
<protein>
    <recommendedName>
        <fullName evidence="3">Lipoprotein</fullName>
    </recommendedName>
</protein>
<evidence type="ECO:0000313" key="2">
    <source>
        <dbReference type="Proteomes" id="UP001261624"/>
    </source>
</evidence>
<gene>
    <name evidence="1" type="ORF">RM549_12980</name>
</gene>
<accession>A0ABU3E415</accession>
<dbReference type="RefSeq" id="WP_311685509.1">
    <property type="nucleotide sequence ID" value="NZ_JAVRHM010000015.1"/>
</dbReference>
<dbReference type="Proteomes" id="UP001261624">
    <property type="component" value="Unassembled WGS sequence"/>
</dbReference>
<dbReference type="EMBL" id="JAVRHM010000015">
    <property type="protein sequence ID" value="MDT0690706.1"/>
    <property type="molecule type" value="Genomic_DNA"/>
</dbReference>